<feature type="compositionally biased region" description="Low complexity" evidence="10">
    <location>
        <begin position="738"/>
        <end position="757"/>
    </location>
</feature>
<dbReference type="PANTHER" id="PTHR47655">
    <property type="entry name" value="QUINIC ACID UTILIZATION ACTIVATOR"/>
    <property type="match status" value="1"/>
</dbReference>
<feature type="compositionally biased region" description="Polar residues" evidence="10">
    <location>
        <begin position="706"/>
        <end position="737"/>
    </location>
</feature>
<feature type="domain" description="Zn(2)-C6 fungal-type" evidence="11">
    <location>
        <begin position="54"/>
        <end position="84"/>
    </location>
</feature>
<evidence type="ECO:0000256" key="4">
    <source>
        <dbReference type="ARBA" id="ARBA00022911"/>
    </source>
</evidence>
<dbReference type="SUPFAM" id="SSF57701">
    <property type="entry name" value="Zn2/Cys6 DNA-binding domain"/>
    <property type="match status" value="1"/>
</dbReference>
<evidence type="ECO:0000256" key="2">
    <source>
        <dbReference type="ARBA" id="ARBA00022723"/>
    </source>
</evidence>
<evidence type="ECO:0000256" key="6">
    <source>
        <dbReference type="ARBA" id="ARBA00023125"/>
    </source>
</evidence>
<evidence type="ECO:0000256" key="3">
    <source>
        <dbReference type="ARBA" id="ARBA00022833"/>
    </source>
</evidence>
<dbReference type="PROSITE" id="PS50048">
    <property type="entry name" value="ZN2_CY6_FUNGAL_2"/>
    <property type="match status" value="1"/>
</dbReference>
<feature type="compositionally biased region" description="Polar residues" evidence="10">
    <location>
        <begin position="8"/>
        <end position="24"/>
    </location>
</feature>
<dbReference type="SMART" id="SM00066">
    <property type="entry name" value="GAL4"/>
    <property type="match status" value="1"/>
</dbReference>
<dbReference type="Pfam" id="PF04082">
    <property type="entry name" value="Fungal_trans"/>
    <property type="match status" value="1"/>
</dbReference>
<keyword evidence="4" id="KW-0672">Quinate metabolism</keyword>
<proteinExistence type="predicted"/>
<dbReference type="GeneID" id="25318937"/>
<name>A0A0F4YP37_RASE3</name>
<keyword evidence="2" id="KW-0479">Metal-binding</keyword>
<feature type="compositionally biased region" description="Low complexity" evidence="10">
    <location>
        <begin position="773"/>
        <end position="792"/>
    </location>
</feature>
<reference evidence="12 13" key="1">
    <citation type="submission" date="2015-04" db="EMBL/GenBank/DDBJ databases">
        <authorList>
            <person name="Heijne W.H."/>
            <person name="Fedorova N.D."/>
            <person name="Nierman W.C."/>
            <person name="Vollebregt A.W."/>
            <person name="Zhao Z."/>
            <person name="Wu L."/>
            <person name="Kumar M."/>
            <person name="Stam H."/>
            <person name="van den Berg M.A."/>
            <person name="Pel H.J."/>
        </authorList>
    </citation>
    <scope>NUCLEOTIDE SEQUENCE [LARGE SCALE GENOMIC DNA]</scope>
    <source>
        <strain evidence="12 13">CBS 393.64</strain>
    </source>
</reference>
<dbReference type="Proteomes" id="UP000053958">
    <property type="component" value="Unassembled WGS sequence"/>
</dbReference>
<dbReference type="GO" id="GO:0005634">
    <property type="term" value="C:nucleus"/>
    <property type="evidence" value="ECO:0007669"/>
    <property type="project" value="UniProtKB-SubCell"/>
</dbReference>
<dbReference type="InterPro" id="IPR001138">
    <property type="entry name" value="Zn2Cys6_DnaBD"/>
</dbReference>
<dbReference type="GO" id="GO:0008270">
    <property type="term" value="F:zinc ion binding"/>
    <property type="evidence" value="ECO:0007669"/>
    <property type="project" value="InterPro"/>
</dbReference>
<dbReference type="InterPro" id="IPR036864">
    <property type="entry name" value="Zn2-C6_fun-type_DNA-bd_sf"/>
</dbReference>
<evidence type="ECO:0000256" key="8">
    <source>
        <dbReference type="ARBA" id="ARBA00023163"/>
    </source>
</evidence>
<keyword evidence="5" id="KW-0805">Transcription regulation</keyword>
<dbReference type="PROSITE" id="PS00463">
    <property type="entry name" value="ZN2_CY6_FUNGAL_1"/>
    <property type="match status" value="1"/>
</dbReference>
<dbReference type="InterPro" id="IPR007219">
    <property type="entry name" value="XnlR_reg_dom"/>
</dbReference>
<dbReference type="InterPro" id="IPR052783">
    <property type="entry name" value="Metabolic/Drug-Res_Regulator"/>
</dbReference>
<dbReference type="GO" id="GO:0045944">
    <property type="term" value="P:positive regulation of transcription by RNA polymerase II"/>
    <property type="evidence" value="ECO:0007669"/>
    <property type="project" value="TreeGrafter"/>
</dbReference>
<feature type="region of interest" description="Disordered" evidence="10">
    <location>
        <begin position="1"/>
        <end position="52"/>
    </location>
</feature>
<dbReference type="PANTHER" id="PTHR47655:SF2">
    <property type="entry name" value="QUINIC ACID UTILIZATION ACTIVATOR"/>
    <property type="match status" value="1"/>
</dbReference>
<dbReference type="FunFam" id="4.10.240.10:FF:000005">
    <property type="entry name" value="Quinic acid utilization activator"/>
    <property type="match status" value="1"/>
</dbReference>
<dbReference type="STRING" id="1408163.A0A0F4YP37"/>
<dbReference type="GO" id="GO:0003677">
    <property type="term" value="F:DNA binding"/>
    <property type="evidence" value="ECO:0007669"/>
    <property type="project" value="UniProtKB-KW"/>
</dbReference>
<dbReference type="Gene3D" id="4.10.240.10">
    <property type="entry name" value="Zn(2)-C6 fungal-type DNA-binding domain"/>
    <property type="match status" value="1"/>
</dbReference>
<evidence type="ECO:0000256" key="5">
    <source>
        <dbReference type="ARBA" id="ARBA00023015"/>
    </source>
</evidence>
<accession>A0A0F4YP37</accession>
<feature type="region of interest" description="Disordered" evidence="10">
    <location>
        <begin position="681"/>
        <end position="817"/>
    </location>
</feature>
<evidence type="ECO:0000256" key="10">
    <source>
        <dbReference type="SAM" id="MobiDB-lite"/>
    </source>
</evidence>
<evidence type="ECO:0000313" key="13">
    <source>
        <dbReference type="Proteomes" id="UP000053958"/>
    </source>
</evidence>
<dbReference type="CDD" id="cd12148">
    <property type="entry name" value="fungal_TF_MHR"/>
    <property type="match status" value="1"/>
</dbReference>
<keyword evidence="9" id="KW-0539">Nucleus</keyword>
<gene>
    <name evidence="12" type="ORF">T310_6640</name>
</gene>
<evidence type="ECO:0000313" key="12">
    <source>
        <dbReference type="EMBL" id="KKA19393.1"/>
    </source>
</evidence>
<comment type="subcellular location">
    <subcellularLocation>
        <location evidence="1">Nucleus</location>
    </subcellularLocation>
</comment>
<evidence type="ECO:0000256" key="9">
    <source>
        <dbReference type="ARBA" id="ARBA00023242"/>
    </source>
</evidence>
<dbReference type="GO" id="GO:0006351">
    <property type="term" value="P:DNA-templated transcription"/>
    <property type="evidence" value="ECO:0007669"/>
    <property type="project" value="InterPro"/>
</dbReference>
<organism evidence="12 13">
    <name type="scientific">Rasamsonia emersonii (strain ATCC 16479 / CBS 393.64 / IMI 116815)</name>
    <dbReference type="NCBI Taxonomy" id="1408163"/>
    <lineage>
        <taxon>Eukaryota</taxon>
        <taxon>Fungi</taxon>
        <taxon>Dikarya</taxon>
        <taxon>Ascomycota</taxon>
        <taxon>Pezizomycotina</taxon>
        <taxon>Eurotiomycetes</taxon>
        <taxon>Eurotiomycetidae</taxon>
        <taxon>Eurotiales</taxon>
        <taxon>Trichocomaceae</taxon>
        <taxon>Rasamsonia</taxon>
    </lineage>
</organism>
<protein>
    <submittedName>
        <fullName evidence="12">Quinic acid utilization activator</fullName>
    </submittedName>
</protein>
<keyword evidence="7" id="KW-0010">Activator</keyword>
<dbReference type="Pfam" id="PF00172">
    <property type="entry name" value="Zn_clus"/>
    <property type="match status" value="1"/>
</dbReference>
<dbReference type="EMBL" id="LASV01000353">
    <property type="protein sequence ID" value="KKA19393.1"/>
    <property type="molecule type" value="Genomic_DNA"/>
</dbReference>
<keyword evidence="6" id="KW-0238">DNA-binding</keyword>
<dbReference type="SMART" id="SM00906">
    <property type="entry name" value="Fungal_trans"/>
    <property type="match status" value="1"/>
</dbReference>
<evidence type="ECO:0000256" key="1">
    <source>
        <dbReference type="ARBA" id="ARBA00004123"/>
    </source>
</evidence>
<evidence type="ECO:0000259" key="11">
    <source>
        <dbReference type="PROSITE" id="PS50048"/>
    </source>
</evidence>
<feature type="compositionally biased region" description="Low complexity" evidence="10">
    <location>
        <begin position="799"/>
        <end position="812"/>
    </location>
</feature>
<comment type="caution">
    <text evidence="12">The sequence shown here is derived from an EMBL/GenBank/DDBJ whole genome shotgun (WGS) entry which is preliminary data.</text>
</comment>
<dbReference type="CDD" id="cd00067">
    <property type="entry name" value="GAL4"/>
    <property type="match status" value="1"/>
</dbReference>
<dbReference type="AlphaFoldDB" id="A0A0F4YP37"/>
<dbReference type="GO" id="GO:0000981">
    <property type="term" value="F:DNA-binding transcription factor activity, RNA polymerase II-specific"/>
    <property type="evidence" value="ECO:0007669"/>
    <property type="project" value="InterPro"/>
</dbReference>
<sequence>MREEQPITDGSTRGTTEGQISESSSRPKRRLTDTQGESRQNEDDAPKRQRVSRACDQCRSKKDKCDGARPTCSTCTFLKRSCSYKSNPKKRGLPTGYIRTLELLWGAVFSTIKGSEDVVRVLLRTVNIPGHLATMNKEGDNPDSFLSGWKNSIVLKEIERLLTALEQSDGDSGTTNLDDGGEATSRPVEVFNLPALKDAEWQVPEGMRRIYNDITVNIATPDPPSLDGASLRRPQERHYCDVATQTVSNEQPPGHVASAAAMNSGNHLSFPSADRSLMSGLSLPAKAWHLFDIYFAYTHCWLPIIEKHDILRTAFCYNEGNLEVSCDSRGSGNHAAMWAILTLTSFQDASASRNDETRGSHDSRLPDELYALARNLIPSETGNFEIGHVQALLILTLVKLGQQDWTAAWMLIGQAIRISSVLGLDQPGTAESEAFSDSKLNTRRKHVFLGCFVLETLLASQLGRLPELQKEHVTSVGFLDEDGLDEWHPWEEPSSLVSGRGSRELFRRWPLLALSTFNRLVSLCCILNDICHWKQDRNSTVSRLRLIGQDMDRWLAELPKTCRIDFTPGQSSPSPPHVLCLHIAYESIATAFYVHVSRHRATDLGSVSEQENRLLTGSRCISILQLYIRSYGVAVTSPVFILLLNLADCTKYVCDNPRMPASVSELRQSLSSLHTQLSRVWAGQPRPRRETNSDSASVPAGFSGRAETSSYLDRTASRRQTFTPNTREGNQTASLSENGSPVIISPNSNNSPNWSRILSNVHDKQQSLETPCPSLVPDSQVSVQPSQRSSSVNDQLRGANPSAPPNSSSMMMTPDPTFALRPTEAPYRQLLSNSNDGLNSLHVDLDGYGQQRPQIAPDLDALFDELASLDGGDKVDNQPQFMQNLGFAPNAGVSDLFSEYNDLDALLMSPQQRRGGNIS</sequence>
<keyword evidence="13" id="KW-1185">Reference proteome</keyword>
<keyword evidence="8" id="KW-0804">Transcription</keyword>
<dbReference type="OrthoDB" id="3364175at2759"/>
<dbReference type="RefSeq" id="XP_013326005.1">
    <property type="nucleotide sequence ID" value="XM_013470551.1"/>
</dbReference>
<evidence type="ECO:0000256" key="7">
    <source>
        <dbReference type="ARBA" id="ARBA00023159"/>
    </source>
</evidence>
<keyword evidence="3" id="KW-0862">Zinc</keyword>